<dbReference type="SMART" id="SM00554">
    <property type="entry name" value="FAS1"/>
    <property type="match status" value="1"/>
</dbReference>
<reference evidence="4" key="2">
    <citation type="journal article" date="2019" name="Genome Biol. Evol.">
        <title>Day and night: Metabolic profiles and evolutionary relationships of six axenic non-marine cyanobacteria.</title>
        <authorList>
            <person name="Will S.E."/>
            <person name="Henke P."/>
            <person name="Boedeker C."/>
            <person name="Huang S."/>
            <person name="Brinkmann H."/>
            <person name="Rohde M."/>
            <person name="Jarek M."/>
            <person name="Friedl T."/>
            <person name="Seufert S."/>
            <person name="Schumacher M."/>
            <person name="Overmann J."/>
            <person name="Neumann-Schaal M."/>
            <person name="Petersen J."/>
        </authorList>
    </citation>
    <scope>NUCLEOTIDE SEQUENCE [LARGE SCALE GENOMIC DNA]</scope>
    <source>
        <strain evidence="4">PCC 7102</strain>
    </source>
</reference>
<feature type="signal peptide" evidence="2">
    <location>
        <begin position="1"/>
        <end position="28"/>
    </location>
</feature>
<gene>
    <name evidence="4" type="ORF">DSM106972_036320</name>
</gene>
<feature type="region of interest" description="Disordered" evidence="1">
    <location>
        <begin position="215"/>
        <end position="272"/>
    </location>
</feature>
<feature type="compositionally biased region" description="Pro residues" evidence="1">
    <location>
        <begin position="251"/>
        <end position="272"/>
    </location>
</feature>
<dbReference type="Proteomes" id="UP000271624">
    <property type="component" value="Unassembled WGS sequence"/>
</dbReference>
<feature type="chain" id="PRO_5030083004" description="FAS1 domain-containing protein" evidence="2">
    <location>
        <begin position="29"/>
        <end position="272"/>
    </location>
</feature>
<feature type="domain" description="FAS1" evidence="3">
    <location>
        <begin position="73"/>
        <end position="203"/>
    </location>
</feature>
<evidence type="ECO:0000256" key="2">
    <source>
        <dbReference type="SAM" id="SignalP"/>
    </source>
</evidence>
<feature type="compositionally biased region" description="Polar residues" evidence="1">
    <location>
        <begin position="215"/>
        <end position="227"/>
    </location>
</feature>
<dbReference type="EMBL" id="RSCL01000008">
    <property type="protein sequence ID" value="RUT05625.1"/>
    <property type="molecule type" value="Genomic_DNA"/>
</dbReference>
<feature type="compositionally biased region" description="Low complexity" evidence="1">
    <location>
        <begin position="43"/>
        <end position="64"/>
    </location>
</feature>
<dbReference type="Gene3D" id="2.30.180.10">
    <property type="entry name" value="FAS1 domain"/>
    <property type="match status" value="1"/>
</dbReference>
<dbReference type="AlphaFoldDB" id="A0A3S1CKR9"/>
<dbReference type="GO" id="GO:0005615">
    <property type="term" value="C:extracellular space"/>
    <property type="evidence" value="ECO:0007669"/>
    <property type="project" value="TreeGrafter"/>
</dbReference>
<evidence type="ECO:0000313" key="5">
    <source>
        <dbReference type="Proteomes" id="UP000271624"/>
    </source>
</evidence>
<dbReference type="RefSeq" id="WP_127082085.1">
    <property type="nucleotide sequence ID" value="NZ_RSCL01000008.1"/>
</dbReference>
<dbReference type="OrthoDB" id="9800666at2"/>
<dbReference type="InterPro" id="IPR050904">
    <property type="entry name" value="Adhesion/Biosynth-related"/>
</dbReference>
<organism evidence="4 5">
    <name type="scientific">Dulcicalothrix desertica PCC 7102</name>
    <dbReference type="NCBI Taxonomy" id="232991"/>
    <lineage>
        <taxon>Bacteria</taxon>
        <taxon>Bacillati</taxon>
        <taxon>Cyanobacteriota</taxon>
        <taxon>Cyanophyceae</taxon>
        <taxon>Nostocales</taxon>
        <taxon>Calotrichaceae</taxon>
        <taxon>Dulcicalothrix</taxon>
    </lineage>
</organism>
<dbReference type="PANTHER" id="PTHR10900">
    <property type="entry name" value="PERIOSTIN-RELATED"/>
    <property type="match status" value="1"/>
</dbReference>
<reference evidence="4" key="1">
    <citation type="submission" date="2018-12" db="EMBL/GenBank/DDBJ databases">
        <authorList>
            <person name="Will S."/>
            <person name="Neumann-Schaal M."/>
            <person name="Henke P."/>
        </authorList>
    </citation>
    <scope>NUCLEOTIDE SEQUENCE</scope>
    <source>
        <strain evidence="4">PCC 7102</strain>
    </source>
</reference>
<sequence>MMFNKFINSAKIAATIIGISALAIPVTAQTSPNPSAPTNTQESPGTTTDTPSNTTEPSTNQSTPAKTPTNAANENLLQVAQSSGTFTTLAQAVEAAGLSNTLSDGNFTIFAPTDQAFSSSLPQGALQLLLEPENKDLLRQVLSYHVVAGRVPANKLRSGPVKTLGGGVAVRKTGQRVIVNDASVTQADIKASNGVIHAVNRVLLPSSLRKTIATKLQQESSPTTQPEQVPAPNTVPETNQAPIPGQTPESNPAPIPGQTPESNPAPIPGQTP</sequence>
<dbReference type="PANTHER" id="PTHR10900:SF77">
    <property type="entry name" value="FI19380P1"/>
    <property type="match status" value="1"/>
</dbReference>
<feature type="compositionally biased region" description="Polar residues" evidence="1">
    <location>
        <begin position="29"/>
        <end position="42"/>
    </location>
</feature>
<keyword evidence="5" id="KW-1185">Reference proteome</keyword>
<dbReference type="InterPro" id="IPR036378">
    <property type="entry name" value="FAS1_dom_sf"/>
</dbReference>
<keyword evidence="2" id="KW-0732">Signal</keyword>
<comment type="caution">
    <text evidence="4">The sequence shown here is derived from an EMBL/GenBank/DDBJ whole genome shotgun (WGS) entry which is preliminary data.</text>
</comment>
<dbReference type="InterPro" id="IPR000782">
    <property type="entry name" value="FAS1_domain"/>
</dbReference>
<evidence type="ECO:0000313" key="4">
    <source>
        <dbReference type="EMBL" id="RUT05625.1"/>
    </source>
</evidence>
<dbReference type="SUPFAM" id="SSF82153">
    <property type="entry name" value="FAS1 domain"/>
    <property type="match status" value="1"/>
</dbReference>
<dbReference type="FunFam" id="2.30.180.10:FF:000032">
    <property type="entry name" value="Fasciclin domain-containing protein, putative"/>
    <property type="match status" value="1"/>
</dbReference>
<evidence type="ECO:0000256" key="1">
    <source>
        <dbReference type="SAM" id="MobiDB-lite"/>
    </source>
</evidence>
<dbReference type="Pfam" id="PF02469">
    <property type="entry name" value="Fasciclin"/>
    <property type="match status" value="1"/>
</dbReference>
<feature type="region of interest" description="Disordered" evidence="1">
    <location>
        <begin position="29"/>
        <end position="69"/>
    </location>
</feature>
<dbReference type="PROSITE" id="PS50213">
    <property type="entry name" value="FAS1"/>
    <property type="match status" value="1"/>
</dbReference>
<name>A0A3S1CKR9_9CYAN</name>
<evidence type="ECO:0000259" key="3">
    <source>
        <dbReference type="PROSITE" id="PS50213"/>
    </source>
</evidence>
<proteinExistence type="predicted"/>
<protein>
    <recommendedName>
        <fullName evidence="3">FAS1 domain-containing protein</fullName>
    </recommendedName>
</protein>
<accession>A0A3S1CKR9</accession>